<protein>
    <submittedName>
        <fullName evidence="1">Uncharacterized protein</fullName>
    </submittedName>
</protein>
<reference evidence="1 2" key="1">
    <citation type="journal article" date="2016" name="Nat. Commun.">
        <title>Thousands of microbial genomes shed light on interconnected biogeochemical processes in an aquifer system.</title>
        <authorList>
            <person name="Anantharaman K."/>
            <person name="Brown C.T."/>
            <person name="Hug L.A."/>
            <person name="Sharon I."/>
            <person name="Castelle C.J."/>
            <person name="Probst A.J."/>
            <person name="Thomas B.C."/>
            <person name="Singh A."/>
            <person name="Wilkins M.J."/>
            <person name="Karaoz U."/>
            <person name="Brodie E.L."/>
            <person name="Williams K.H."/>
            <person name="Hubbard S.S."/>
            <person name="Banfield J.F."/>
        </authorList>
    </citation>
    <scope>NUCLEOTIDE SEQUENCE [LARGE SCALE GENOMIC DNA]</scope>
</reference>
<dbReference type="Proteomes" id="UP000179243">
    <property type="component" value="Unassembled WGS sequence"/>
</dbReference>
<dbReference type="AlphaFoldDB" id="A0A1F7F2K0"/>
<proteinExistence type="predicted"/>
<organism evidence="1 2">
    <name type="scientific">Candidatus Raymondbacteria bacterium RIFOXYD12_FULL_49_13</name>
    <dbReference type="NCBI Taxonomy" id="1817890"/>
    <lineage>
        <taxon>Bacteria</taxon>
        <taxon>Raymondiibacteriota</taxon>
    </lineage>
</organism>
<evidence type="ECO:0000313" key="1">
    <source>
        <dbReference type="EMBL" id="OGK00828.1"/>
    </source>
</evidence>
<sequence length="161" mass="17501">MFRNLVISTVIVLGVLAGCSKDENTNNPAGTPGLDSTIYQGTLYDTVLAAIFATAHITYTGSQYRYTLYTDGDFIVDENVGMGWTVPSGEEGSYVAAGSVRTFTPTIDRYSNAQHQMVPTDSLRPVYTGSISNDTLTITNFINIDNKANQRDLGTLVLKKQ</sequence>
<name>A0A1F7F2K0_UNCRA</name>
<dbReference type="EMBL" id="MFYX01000139">
    <property type="protein sequence ID" value="OGK00828.1"/>
    <property type="molecule type" value="Genomic_DNA"/>
</dbReference>
<dbReference type="PROSITE" id="PS51257">
    <property type="entry name" value="PROKAR_LIPOPROTEIN"/>
    <property type="match status" value="1"/>
</dbReference>
<comment type="caution">
    <text evidence="1">The sequence shown here is derived from an EMBL/GenBank/DDBJ whole genome shotgun (WGS) entry which is preliminary data.</text>
</comment>
<accession>A0A1F7F2K0</accession>
<evidence type="ECO:0000313" key="2">
    <source>
        <dbReference type="Proteomes" id="UP000179243"/>
    </source>
</evidence>
<gene>
    <name evidence="1" type="ORF">A2519_07825</name>
</gene>